<evidence type="ECO:0000256" key="5">
    <source>
        <dbReference type="HAMAP-Rule" id="MF_00445"/>
    </source>
</evidence>
<comment type="caution">
    <text evidence="9">The sequence shown here is derived from an EMBL/GenBank/DDBJ whole genome shotgun (WGS) entry which is preliminary data.</text>
</comment>
<gene>
    <name evidence="5 9" type="primary">nuoN</name>
    <name evidence="9" type="ORF">QBL07_08245</name>
</gene>
<keyword evidence="3 5" id="KW-1133">Transmembrane helix</keyword>
<keyword evidence="5" id="KW-1278">Translocase</keyword>
<sequence>MTTSLVALSTTPLAAIETPSVEYAALSPMLIVFGAGVIGVLVEAFAPRRSRYSLQLGLSLGGLVVALAALATVTAAQTADGANGQFAMSGAVVMDRPTLYLQGLLLIIAIIAVGFMAERRLERVVAPVTMRTLAGAGVNDDQSGRAGLNGGGVDADMFTPSGASVPNTDAEFEATRAGAVTTEVFPLALLAVGGMMLFPACGDLLTMFIALEVFSLPLYLLCGLARRRRLISQEASLKYFLLGAFSSAFFLFGAAFVYGATGSLNLSTIGASLTDVAGTGGDTTLALIGLAMLAVGLLFKVGAVPFHSWIPDVYQGAPTPVTAFMASATKVAAFGALLRVFYVGFGALRDQWEPALWAVAIASMVIASVMAVTQSDVKRMLAYSSIAHAGFILLGLIAFDDAGLGATLFYLAAYAFTTLGAFAMVAVIREPDCDTAPSDTTASDTTTSGTSTSARTAAIHGTTATVRNPHLSGREATDLTQWSGLGRRYPLVGAMFAVYLLSFAGIPLTSGFIAKFDVFAAVAGNGGGVLVVIGVISSAIAAYVYIRIIVAMFFDDVPSHDAPHVVKPSILTTTGIAICTLATVVLGIFPQPLLDLADAAATFLR</sequence>
<keyword evidence="2 5" id="KW-0812">Transmembrane</keyword>
<evidence type="ECO:0000256" key="4">
    <source>
        <dbReference type="ARBA" id="ARBA00023136"/>
    </source>
</evidence>
<feature type="domain" description="NADH:quinone oxidoreductase/Mrp antiporter transmembrane" evidence="8">
    <location>
        <begin position="202"/>
        <end position="429"/>
    </location>
</feature>
<keyword evidence="5" id="KW-0813">Transport</keyword>
<dbReference type="Pfam" id="PF00361">
    <property type="entry name" value="Proton_antipo_M"/>
    <property type="match status" value="2"/>
</dbReference>
<dbReference type="EC" id="7.1.1.-" evidence="5"/>
<comment type="subcellular location">
    <subcellularLocation>
        <location evidence="5">Cell membrane</location>
        <topology evidence="5">Multi-pass membrane protein</topology>
    </subcellularLocation>
    <subcellularLocation>
        <location evidence="1">Endomembrane system</location>
        <topology evidence="1">Multi-pass membrane protein</topology>
    </subcellularLocation>
    <subcellularLocation>
        <location evidence="6">Membrane</location>
        <topology evidence="6">Multi-pass membrane protein</topology>
    </subcellularLocation>
</comment>
<keyword evidence="9" id="KW-0560">Oxidoreductase</keyword>
<dbReference type="AlphaFoldDB" id="A0AAW6R5W4"/>
<evidence type="ECO:0000259" key="8">
    <source>
        <dbReference type="Pfam" id="PF00361"/>
    </source>
</evidence>
<evidence type="ECO:0000313" key="9">
    <source>
        <dbReference type="EMBL" id="MDG6780824.1"/>
    </source>
</evidence>
<feature type="transmembrane region" description="Helical" evidence="5">
    <location>
        <begin position="380"/>
        <end position="399"/>
    </location>
</feature>
<comment type="function">
    <text evidence="5">NDH-1 shuttles electrons from NADH, via FMN and iron-sulfur (Fe-S) centers, to quinones in the respiratory chain. The immediate electron acceptor for the enzyme in this species is believed to be a menaquinone. Couples the redox reaction to proton translocation (for every two electrons transferred, four hydrogen ions are translocated across the cytoplasmic membrane), and thus conserves the redox energy in a proton gradient.</text>
</comment>
<evidence type="ECO:0000256" key="1">
    <source>
        <dbReference type="ARBA" id="ARBA00004127"/>
    </source>
</evidence>
<dbReference type="EMBL" id="JARUXG010000003">
    <property type="protein sequence ID" value="MDG6780824.1"/>
    <property type="molecule type" value="Genomic_DNA"/>
</dbReference>
<dbReference type="GO" id="GO:0048038">
    <property type="term" value="F:quinone binding"/>
    <property type="evidence" value="ECO:0007669"/>
    <property type="project" value="UniProtKB-KW"/>
</dbReference>
<evidence type="ECO:0000256" key="6">
    <source>
        <dbReference type="RuleBase" id="RU000320"/>
    </source>
</evidence>
<feature type="transmembrane region" description="Helical" evidence="5">
    <location>
        <begin position="354"/>
        <end position="373"/>
    </location>
</feature>
<keyword evidence="5" id="KW-0520">NAD</keyword>
<feature type="transmembrane region" description="Helical" evidence="5">
    <location>
        <begin position="570"/>
        <end position="589"/>
    </location>
</feature>
<feature type="transmembrane region" description="Helical" evidence="5">
    <location>
        <begin position="237"/>
        <end position="258"/>
    </location>
</feature>
<feature type="transmembrane region" description="Helical" evidence="5">
    <location>
        <begin position="58"/>
        <end position="79"/>
    </location>
</feature>
<dbReference type="InterPro" id="IPR001750">
    <property type="entry name" value="ND/Mrp_TM"/>
</dbReference>
<feature type="transmembrane region" description="Helical" evidence="5">
    <location>
        <begin position="204"/>
        <end position="225"/>
    </location>
</feature>
<accession>A0AAW6R5W4</accession>
<feature type="transmembrane region" description="Helical" evidence="5">
    <location>
        <begin position="321"/>
        <end position="342"/>
    </location>
</feature>
<dbReference type="GO" id="GO:0042773">
    <property type="term" value="P:ATP synthesis coupled electron transport"/>
    <property type="evidence" value="ECO:0007669"/>
    <property type="project" value="InterPro"/>
</dbReference>
<evidence type="ECO:0000256" key="3">
    <source>
        <dbReference type="ARBA" id="ARBA00022989"/>
    </source>
</evidence>
<proteinExistence type="inferred from homology"/>
<dbReference type="GO" id="GO:0008137">
    <property type="term" value="F:NADH dehydrogenase (ubiquinone) activity"/>
    <property type="evidence" value="ECO:0007669"/>
    <property type="project" value="InterPro"/>
</dbReference>
<feature type="transmembrane region" description="Helical" evidence="5">
    <location>
        <begin position="491"/>
        <end position="514"/>
    </location>
</feature>
<feature type="transmembrane region" description="Helical" evidence="5">
    <location>
        <begin position="99"/>
        <end position="117"/>
    </location>
</feature>
<dbReference type="HAMAP" id="MF_00445">
    <property type="entry name" value="NDH1_NuoN_1"/>
    <property type="match status" value="1"/>
</dbReference>
<comment type="catalytic activity">
    <reaction evidence="5">
        <text>a quinone + NADH + 5 H(+)(in) = a quinol + NAD(+) + 4 H(+)(out)</text>
        <dbReference type="Rhea" id="RHEA:57888"/>
        <dbReference type="ChEBI" id="CHEBI:15378"/>
        <dbReference type="ChEBI" id="CHEBI:24646"/>
        <dbReference type="ChEBI" id="CHEBI:57540"/>
        <dbReference type="ChEBI" id="CHEBI:57945"/>
        <dbReference type="ChEBI" id="CHEBI:132124"/>
    </reaction>
</comment>
<comment type="similarity">
    <text evidence="5">Belongs to the complex I subunit 2 family.</text>
</comment>
<feature type="domain" description="NADH:quinone oxidoreductase/Mrp antiporter transmembrane" evidence="8">
    <location>
        <begin position="474"/>
        <end position="540"/>
    </location>
</feature>
<feature type="transmembrane region" description="Helical" evidence="5">
    <location>
        <begin position="526"/>
        <end position="550"/>
    </location>
</feature>
<dbReference type="NCBIfam" id="NF004441">
    <property type="entry name" value="PRK05777.1-4"/>
    <property type="match status" value="1"/>
</dbReference>
<dbReference type="InterPro" id="IPR010096">
    <property type="entry name" value="NADH-Q_OxRdtase_suN/2"/>
</dbReference>
<feature type="transmembrane region" description="Helical" evidence="5">
    <location>
        <begin position="177"/>
        <end position="198"/>
    </location>
</feature>
<protein>
    <recommendedName>
        <fullName evidence="5">NADH-quinone oxidoreductase subunit N</fullName>
        <ecNumber evidence="5">7.1.1.-</ecNumber>
    </recommendedName>
    <alternativeName>
        <fullName evidence="5">NADH dehydrogenase I subunit N</fullName>
    </alternativeName>
    <alternativeName>
        <fullName evidence="5">NDH-1 subunit N</fullName>
    </alternativeName>
</protein>
<dbReference type="RefSeq" id="WP_005200550.1">
    <property type="nucleotide sequence ID" value="NZ_CP136136.1"/>
</dbReference>
<dbReference type="GO" id="GO:0012505">
    <property type="term" value="C:endomembrane system"/>
    <property type="evidence" value="ECO:0007669"/>
    <property type="project" value="UniProtKB-SubCell"/>
</dbReference>
<dbReference type="GO" id="GO:0005886">
    <property type="term" value="C:plasma membrane"/>
    <property type="evidence" value="ECO:0007669"/>
    <property type="project" value="UniProtKB-SubCell"/>
</dbReference>
<evidence type="ECO:0000256" key="7">
    <source>
        <dbReference type="SAM" id="MobiDB-lite"/>
    </source>
</evidence>
<comment type="subunit">
    <text evidence="5">NDH-1 is composed of 14 different subunits. Subunits NuoA, H, J, K, L, M, N constitute the membrane sector of the complex.</text>
</comment>
<organism evidence="9">
    <name type="scientific">Gordonia rubripertincta</name>
    <name type="common">Rhodococcus corallinus</name>
    <dbReference type="NCBI Taxonomy" id="36822"/>
    <lineage>
        <taxon>Bacteria</taxon>
        <taxon>Bacillati</taxon>
        <taxon>Actinomycetota</taxon>
        <taxon>Actinomycetes</taxon>
        <taxon>Mycobacteriales</taxon>
        <taxon>Gordoniaceae</taxon>
        <taxon>Gordonia</taxon>
    </lineage>
</organism>
<feature type="transmembrane region" description="Helical" evidence="5">
    <location>
        <begin position="25"/>
        <end position="46"/>
    </location>
</feature>
<feature type="transmembrane region" description="Helical" evidence="5">
    <location>
        <begin position="405"/>
        <end position="428"/>
    </location>
</feature>
<dbReference type="GO" id="GO:0050136">
    <property type="term" value="F:NADH dehydrogenase (quinone) (non-electrogenic) activity"/>
    <property type="evidence" value="ECO:0007669"/>
    <property type="project" value="UniProtKB-UniRule"/>
</dbReference>
<dbReference type="PANTHER" id="PTHR22773">
    <property type="entry name" value="NADH DEHYDROGENASE"/>
    <property type="match status" value="1"/>
</dbReference>
<keyword evidence="5" id="KW-1003">Cell membrane</keyword>
<feature type="transmembrane region" description="Helical" evidence="5">
    <location>
        <begin position="285"/>
        <end position="309"/>
    </location>
</feature>
<keyword evidence="4 5" id="KW-0472">Membrane</keyword>
<name>A0AAW6R5W4_GORRU</name>
<evidence type="ECO:0000256" key="2">
    <source>
        <dbReference type="ARBA" id="ARBA00022692"/>
    </source>
</evidence>
<reference evidence="9" key="1">
    <citation type="submission" date="2023-04" db="EMBL/GenBank/DDBJ databases">
        <title>Characterization and analysis of the complete genome of Gordonia rubripertincta 112, the degrader of aromatic and aliphatic compounds.</title>
        <authorList>
            <person name="Frantsuzova E."/>
            <person name="Bogun A."/>
            <person name="Delegan Y."/>
        </authorList>
    </citation>
    <scope>NUCLEOTIDE SEQUENCE</scope>
    <source>
        <strain evidence="9">112</strain>
    </source>
</reference>
<keyword evidence="5" id="KW-0874">Quinone</keyword>
<feature type="region of interest" description="Disordered" evidence="7">
    <location>
        <begin position="435"/>
        <end position="454"/>
    </location>
</feature>